<feature type="region of interest" description="Disordered" evidence="1">
    <location>
        <begin position="401"/>
        <end position="478"/>
    </location>
</feature>
<feature type="compositionally biased region" description="Low complexity" evidence="1">
    <location>
        <begin position="330"/>
        <end position="342"/>
    </location>
</feature>
<name>A0A6A6P366_9PEZI</name>
<feature type="region of interest" description="Disordered" evidence="1">
    <location>
        <begin position="156"/>
        <end position="287"/>
    </location>
</feature>
<evidence type="ECO:0000313" key="3">
    <source>
        <dbReference type="Proteomes" id="UP000799766"/>
    </source>
</evidence>
<feature type="compositionally biased region" description="Basic and acidic residues" evidence="1">
    <location>
        <begin position="52"/>
        <end position="62"/>
    </location>
</feature>
<proteinExistence type="predicted"/>
<feature type="compositionally biased region" description="Low complexity" evidence="1">
    <location>
        <begin position="177"/>
        <end position="186"/>
    </location>
</feature>
<feature type="region of interest" description="Disordered" evidence="1">
    <location>
        <begin position="330"/>
        <end position="368"/>
    </location>
</feature>
<feature type="compositionally biased region" description="Low complexity" evidence="1">
    <location>
        <begin position="197"/>
        <end position="208"/>
    </location>
</feature>
<reference evidence="2" key="1">
    <citation type="journal article" date="2020" name="Stud. Mycol.">
        <title>101 Dothideomycetes genomes: a test case for predicting lifestyles and emergence of pathogens.</title>
        <authorList>
            <person name="Haridas S."/>
            <person name="Albert R."/>
            <person name="Binder M."/>
            <person name="Bloem J."/>
            <person name="Labutti K."/>
            <person name="Salamov A."/>
            <person name="Andreopoulos B."/>
            <person name="Baker S."/>
            <person name="Barry K."/>
            <person name="Bills G."/>
            <person name="Bluhm B."/>
            <person name="Cannon C."/>
            <person name="Castanera R."/>
            <person name="Culley D."/>
            <person name="Daum C."/>
            <person name="Ezra D."/>
            <person name="Gonzalez J."/>
            <person name="Henrissat B."/>
            <person name="Kuo A."/>
            <person name="Liang C."/>
            <person name="Lipzen A."/>
            <person name="Lutzoni F."/>
            <person name="Magnuson J."/>
            <person name="Mondo S."/>
            <person name="Nolan M."/>
            <person name="Ohm R."/>
            <person name="Pangilinan J."/>
            <person name="Park H.-J."/>
            <person name="Ramirez L."/>
            <person name="Alfaro M."/>
            <person name="Sun H."/>
            <person name="Tritt A."/>
            <person name="Yoshinaga Y."/>
            <person name="Zwiers L.-H."/>
            <person name="Turgeon B."/>
            <person name="Goodwin S."/>
            <person name="Spatafora J."/>
            <person name="Crous P."/>
            <person name="Grigoriev I."/>
        </authorList>
    </citation>
    <scope>NUCLEOTIDE SEQUENCE</scope>
    <source>
        <strain evidence="2">ATCC 16933</strain>
    </source>
</reference>
<dbReference type="EMBL" id="MU001678">
    <property type="protein sequence ID" value="KAF2458178.1"/>
    <property type="molecule type" value="Genomic_DNA"/>
</dbReference>
<keyword evidence="3" id="KW-1185">Reference proteome</keyword>
<dbReference type="Proteomes" id="UP000799766">
    <property type="component" value="Unassembled WGS sequence"/>
</dbReference>
<evidence type="ECO:0000256" key="1">
    <source>
        <dbReference type="SAM" id="MobiDB-lite"/>
    </source>
</evidence>
<feature type="compositionally biased region" description="Polar residues" evidence="1">
    <location>
        <begin position="107"/>
        <end position="116"/>
    </location>
</feature>
<feature type="region of interest" description="Disordered" evidence="1">
    <location>
        <begin position="1"/>
        <end position="139"/>
    </location>
</feature>
<gene>
    <name evidence="2" type="ORF">BDY21DRAFT_420843</name>
</gene>
<feature type="compositionally biased region" description="Basic residues" evidence="1">
    <location>
        <begin position="86"/>
        <end position="97"/>
    </location>
</feature>
<feature type="compositionally biased region" description="Pro residues" evidence="1">
    <location>
        <begin position="221"/>
        <end position="232"/>
    </location>
</feature>
<feature type="compositionally biased region" description="Low complexity" evidence="1">
    <location>
        <begin position="1"/>
        <end position="18"/>
    </location>
</feature>
<protein>
    <submittedName>
        <fullName evidence="2">Uncharacterized protein</fullName>
    </submittedName>
</protein>
<evidence type="ECO:0000313" key="2">
    <source>
        <dbReference type="EMBL" id="KAF2458178.1"/>
    </source>
</evidence>
<dbReference type="AlphaFoldDB" id="A0A6A6P366"/>
<feature type="compositionally biased region" description="Polar residues" evidence="1">
    <location>
        <begin position="353"/>
        <end position="366"/>
    </location>
</feature>
<dbReference type="OrthoDB" id="5377213at2759"/>
<sequence length="558" mass="59381">MAAAAFSPPPSRSHYGRSPGPPRPLPLQTHGKLHKRGHSASSMHSPMSPPISEHRPSFDFGRRTGTPIMSTHEEDEYNEGGSSGARKPHHRRMRRHGSAPEDDPNYLPTSPISPVTSPGMKIKPYLRKLSSKDSGMASNTVDLSLPAAENASLAGLGIQDSGNRSASDVTFAHAPGRRGTSSSSAAAGGGHTRHGRSASNTSQFSTSSLQRPTAPYAHPMRPTPRPYTPPIAPQSSYSNSIGGSEHSGEAGDPLTEDELRLRSQFPVRHSGGSVSSTPPNGRGVPLYIQTGATATGSSSRIFGTASNSFNTTTNRSQTSLSLTLGSPVATVATASGGNTNTNRNRRDTVRSNETGITAATSPSSRTSMDRAFGFLRGTAGRGGDDDAPEDPAERAANIQAARQAYREREAAKERKAEKEALRQLEREHQRHARQLERERRREELREKKRAGQAAGGAAARDRSRSGGSGGGGGATNEKALVEESDAVAGREYSRFAPAHALALPSLSAPPLAADEGVPVGAATRRQRERHGSSGGRWMGFVAWFKTRLLRLSRRLRLS</sequence>
<feature type="compositionally biased region" description="Basic and acidic residues" evidence="1">
    <location>
        <begin position="404"/>
        <end position="446"/>
    </location>
</feature>
<accession>A0A6A6P366</accession>
<organism evidence="2 3">
    <name type="scientific">Lineolata rhizophorae</name>
    <dbReference type="NCBI Taxonomy" id="578093"/>
    <lineage>
        <taxon>Eukaryota</taxon>
        <taxon>Fungi</taxon>
        <taxon>Dikarya</taxon>
        <taxon>Ascomycota</taxon>
        <taxon>Pezizomycotina</taxon>
        <taxon>Dothideomycetes</taxon>
        <taxon>Dothideomycetes incertae sedis</taxon>
        <taxon>Lineolatales</taxon>
        <taxon>Lineolataceae</taxon>
        <taxon>Lineolata</taxon>
    </lineage>
</organism>